<gene>
    <name evidence="2" type="ORF">ACFPFW_06305</name>
</gene>
<dbReference type="SUPFAM" id="SSF51206">
    <property type="entry name" value="cAMP-binding domain-like"/>
    <property type="match status" value="1"/>
</dbReference>
<reference evidence="3" key="1">
    <citation type="journal article" date="2019" name="Int. J. Syst. Evol. Microbiol.">
        <title>The Global Catalogue of Microorganisms (GCM) 10K type strain sequencing project: providing services to taxonomists for standard genome sequencing and annotation.</title>
        <authorList>
            <consortium name="The Broad Institute Genomics Platform"/>
            <consortium name="The Broad Institute Genome Sequencing Center for Infectious Disease"/>
            <person name="Wu L."/>
            <person name="Ma J."/>
        </authorList>
    </citation>
    <scope>NUCLEOTIDE SEQUENCE [LARGE SCALE GENOMIC DNA]</scope>
    <source>
        <strain evidence="3">CGMCC 1.16444</strain>
    </source>
</reference>
<organism evidence="2 3">
    <name type="scientific">Flaviflagellibacter deserti</name>
    <dbReference type="NCBI Taxonomy" id="2267266"/>
    <lineage>
        <taxon>Bacteria</taxon>
        <taxon>Pseudomonadati</taxon>
        <taxon>Pseudomonadota</taxon>
        <taxon>Alphaproteobacteria</taxon>
        <taxon>Hyphomicrobiales</taxon>
        <taxon>Flaviflagellibacter</taxon>
    </lineage>
</organism>
<evidence type="ECO:0000313" key="3">
    <source>
        <dbReference type="Proteomes" id="UP001595796"/>
    </source>
</evidence>
<protein>
    <submittedName>
        <fullName evidence="2">Crp/Fnr family transcriptional regulator</fullName>
    </submittedName>
</protein>
<dbReference type="InterPro" id="IPR000595">
    <property type="entry name" value="cNMP-bd_dom"/>
</dbReference>
<dbReference type="PANTHER" id="PTHR24567">
    <property type="entry name" value="CRP FAMILY TRANSCRIPTIONAL REGULATORY PROTEIN"/>
    <property type="match status" value="1"/>
</dbReference>
<dbReference type="CDD" id="cd00038">
    <property type="entry name" value="CAP_ED"/>
    <property type="match status" value="1"/>
</dbReference>
<dbReference type="Pfam" id="PF00027">
    <property type="entry name" value="cNMP_binding"/>
    <property type="match status" value="1"/>
</dbReference>
<dbReference type="Proteomes" id="UP001595796">
    <property type="component" value="Unassembled WGS sequence"/>
</dbReference>
<keyword evidence="3" id="KW-1185">Reference proteome</keyword>
<dbReference type="SMART" id="SM00100">
    <property type="entry name" value="cNMP"/>
    <property type="match status" value="1"/>
</dbReference>
<dbReference type="InterPro" id="IPR014710">
    <property type="entry name" value="RmlC-like_jellyroll"/>
</dbReference>
<comment type="caution">
    <text evidence="2">The sequence shown here is derived from an EMBL/GenBank/DDBJ whole genome shotgun (WGS) entry which is preliminary data.</text>
</comment>
<dbReference type="PROSITE" id="PS50042">
    <property type="entry name" value="CNMP_BINDING_3"/>
    <property type="match status" value="1"/>
</dbReference>
<dbReference type="InterPro" id="IPR018490">
    <property type="entry name" value="cNMP-bd_dom_sf"/>
</dbReference>
<evidence type="ECO:0000313" key="2">
    <source>
        <dbReference type="EMBL" id="MFC5067626.1"/>
    </source>
</evidence>
<sequence>MTIDTEVCALQKFRMFSEVEPGKLKLLAMVSDRVTFQPNEVIYHQGDASDAVYIVLNGEFKVSLDTKSGEVAFAEHIRGSLLGEAGVLCGMSRGVTITAQTELTALRVERDTFLGLIKESPAFNLAVMKELGRQIMDLNVICADLVRRMPKDLAPADVASIRAW</sequence>
<dbReference type="InterPro" id="IPR050397">
    <property type="entry name" value="Env_Response_Regulators"/>
</dbReference>
<accession>A0ABV9Z0J3</accession>
<evidence type="ECO:0000259" key="1">
    <source>
        <dbReference type="PROSITE" id="PS50042"/>
    </source>
</evidence>
<name>A0ABV9Z0J3_9HYPH</name>
<dbReference type="PANTHER" id="PTHR24567:SF74">
    <property type="entry name" value="HTH-TYPE TRANSCRIPTIONAL REGULATOR ARCR"/>
    <property type="match status" value="1"/>
</dbReference>
<dbReference type="RefSeq" id="WP_114958399.1">
    <property type="nucleotide sequence ID" value="NZ_JBHSJF010000005.1"/>
</dbReference>
<dbReference type="EMBL" id="JBHSJF010000005">
    <property type="protein sequence ID" value="MFC5067626.1"/>
    <property type="molecule type" value="Genomic_DNA"/>
</dbReference>
<dbReference type="Gene3D" id="2.60.120.10">
    <property type="entry name" value="Jelly Rolls"/>
    <property type="match status" value="1"/>
</dbReference>
<proteinExistence type="predicted"/>
<feature type="domain" description="Cyclic nucleotide-binding" evidence="1">
    <location>
        <begin position="15"/>
        <end position="134"/>
    </location>
</feature>